<keyword evidence="9" id="KW-1133">Transmembrane helix</keyword>
<evidence type="ECO:0000256" key="1">
    <source>
        <dbReference type="ARBA" id="ARBA00001974"/>
    </source>
</evidence>
<protein>
    <submittedName>
        <fullName evidence="11">FAD-dependent monooxygenase</fullName>
    </submittedName>
</protein>
<keyword evidence="9" id="KW-0472">Membrane</keyword>
<evidence type="ECO:0000259" key="10">
    <source>
        <dbReference type="Pfam" id="PF01494"/>
    </source>
</evidence>
<evidence type="ECO:0000313" key="12">
    <source>
        <dbReference type="Proteomes" id="UP001236258"/>
    </source>
</evidence>
<dbReference type="GO" id="GO:0004497">
    <property type="term" value="F:monooxygenase activity"/>
    <property type="evidence" value="ECO:0007669"/>
    <property type="project" value="UniProtKB-KW"/>
</dbReference>
<keyword evidence="12" id="KW-1185">Reference proteome</keyword>
<dbReference type="NCBIfam" id="TIGR01988">
    <property type="entry name" value="Ubi-OHases"/>
    <property type="match status" value="1"/>
</dbReference>
<evidence type="ECO:0000256" key="4">
    <source>
        <dbReference type="ARBA" id="ARBA00022630"/>
    </source>
</evidence>
<feature type="domain" description="FAD-binding" evidence="10">
    <location>
        <begin position="4"/>
        <end position="343"/>
    </location>
</feature>
<comment type="cofactor">
    <cofactor evidence="1">
        <name>FAD</name>
        <dbReference type="ChEBI" id="CHEBI:57692"/>
    </cofactor>
</comment>
<evidence type="ECO:0000256" key="5">
    <source>
        <dbReference type="ARBA" id="ARBA00022827"/>
    </source>
</evidence>
<keyword evidence="6" id="KW-0560">Oxidoreductase</keyword>
<dbReference type="PROSITE" id="PS01304">
    <property type="entry name" value="UBIH"/>
    <property type="match status" value="1"/>
</dbReference>
<dbReference type="PANTHER" id="PTHR43876">
    <property type="entry name" value="UBIQUINONE BIOSYNTHESIS MONOOXYGENASE COQ6, MITOCHONDRIAL"/>
    <property type="match status" value="1"/>
</dbReference>
<name>A0ABT9GRJ3_9GAMM</name>
<comment type="similarity">
    <text evidence="3">Belongs to the UbiH/COQ6 family.</text>
</comment>
<sequence length="409" mass="43945">MQHCDITIVGAGSAGLTLALLLAPLGLQIRLLEKGPQPQPGAADFSRVSALNLASQRLLAGLGVWSGIAAEAAPYQQMEVWQADSFGRLGFSAAEQQLPALGWICDNQSIRQQLYQQLSQHSNVQCLFGSGISRISQGDQNVALQLESGDLLLSSLLVAADGANSFIRESLQLPLTHWDYQHHALVATLASTEPHQATARQVFWPDGPLALLPLPDSRQVSIVWSVPPERAQTLQALPAEAFAKAVTAASQSVLGPLQLVSERQRIPLRMRYANQWVQGRVVLVADAAHSIHPLAGQGMNLGLMDVAALAELISEQREQQGAIDCPRLLARYQRWRKSEAQSLILAMETFKRGFAGGALLPKVLRSIGMSLLDKQSKLKQPMMALALGNSGDLPKAARPAQPGSDAALG</sequence>
<feature type="transmembrane region" description="Helical" evidence="9">
    <location>
        <begin position="6"/>
        <end position="27"/>
    </location>
</feature>
<evidence type="ECO:0000256" key="6">
    <source>
        <dbReference type="ARBA" id="ARBA00023002"/>
    </source>
</evidence>
<dbReference type="InterPro" id="IPR018168">
    <property type="entry name" value="Ubi_Hdrlase_CS"/>
</dbReference>
<organism evidence="11 12">
    <name type="scientific">Alkalimonas delamerensis</name>
    <dbReference type="NCBI Taxonomy" id="265981"/>
    <lineage>
        <taxon>Bacteria</taxon>
        <taxon>Pseudomonadati</taxon>
        <taxon>Pseudomonadota</taxon>
        <taxon>Gammaproteobacteria</taxon>
        <taxon>Alkalimonas</taxon>
    </lineage>
</organism>
<evidence type="ECO:0000256" key="7">
    <source>
        <dbReference type="ARBA" id="ARBA00023033"/>
    </source>
</evidence>
<keyword evidence="4" id="KW-0285">Flavoprotein</keyword>
<proteinExistence type="inferred from homology"/>
<comment type="caution">
    <text evidence="11">The sequence shown here is derived from an EMBL/GenBank/DDBJ whole genome shotgun (WGS) entry which is preliminary data.</text>
</comment>
<evidence type="ECO:0000313" key="11">
    <source>
        <dbReference type="EMBL" id="MDP4529595.1"/>
    </source>
</evidence>
<dbReference type="Gene3D" id="3.50.50.60">
    <property type="entry name" value="FAD/NAD(P)-binding domain"/>
    <property type="match status" value="2"/>
</dbReference>
<dbReference type="PRINTS" id="PR00420">
    <property type="entry name" value="RNGMNOXGNASE"/>
</dbReference>
<feature type="region of interest" description="Disordered" evidence="8">
    <location>
        <begin position="389"/>
        <end position="409"/>
    </location>
</feature>
<comment type="pathway">
    <text evidence="2">Cofactor biosynthesis; ubiquinone biosynthesis.</text>
</comment>
<accession>A0ABT9GRJ3</accession>
<dbReference type="EMBL" id="JAUZVY010000004">
    <property type="protein sequence ID" value="MDP4529595.1"/>
    <property type="molecule type" value="Genomic_DNA"/>
</dbReference>
<reference evidence="11 12" key="1">
    <citation type="submission" date="2023-08" db="EMBL/GenBank/DDBJ databases">
        <authorList>
            <person name="Joshi A."/>
            <person name="Thite S."/>
        </authorList>
    </citation>
    <scope>NUCLEOTIDE SEQUENCE [LARGE SCALE GENOMIC DNA]</scope>
    <source>
        <strain evidence="11 12">1E1</strain>
    </source>
</reference>
<dbReference type="Proteomes" id="UP001236258">
    <property type="component" value="Unassembled WGS sequence"/>
</dbReference>
<evidence type="ECO:0000256" key="3">
    <source>
        <dbReference type="ARBA" id="ARBA00005349"/>
    </source>
</evidence>
<dbReference type="SUPFAM" id="SSF51905">
    <property type="entry name" value="FAD/NAD(P)-binding domain"/>
    <property type="match status" value="1"/>
</dbReference>
<gene>
    <name evidence="11" type="ORF">Q3O59_11230</name>
</gene>
<dbReference type="InterPro" id="IPR002938">
    <property type="entry name" value="FAD-bd"/>
</dbReference>
<keyword evidence="5" id="KW-0274">FAD</keyword>
<dbReference type="InterPro" id="IPR036188">
    <property type="entry name" value="FAD/NAD-bd_sf"/>
</dbReference>
<dbReference type="RefSeq" id="WP_305945668.1">
    <property type="nucleotide sequence ID" value="NZ_JAUZVY010000004.1"/>
</dbReference>
<evidence type="ECO:0000256" key="2">
    <source>
        <dbReference type="ARBA" id="ARBA00004749"/>
    </source>
</evidence>
<dbReference type="Pfam" id="PF01494">
    <property type="entry name" value="FAD_binding_3"/>
    <property type="match status" value="1"/>
</dbReference>
<evidence type="ECO:0000256" key="8">
    <source>
        <dbReference type="SAM" id="MobiDB-lite"/>
    </source>
</evidence>
<dbReference type="PANTHER" id="PTHR43876:SF7">
    <property type="entry name" value="UBIQUINONE BIOSYNTHESIS MONOOXYGENASE COQ6, MITOCHONDRIAL"/>
    <property type="match status" value="1"/>
</dbReference>
<dbReference type="InterPro" id="IPR051205">
    <property type="entry name" value="UbiH/COQ6_monooxygenase"/>
</dbReference>
<dbReference type="InterPro" id="IPR010971">
    <property type="entry name" value="UbiH/COQ6"/>
</dbReference>
<evidence type="ECO:0000256" key="9">
    <source>
        <dbReference type="SAM" id="Phobius"/>
    </source>
</evidence>
<keyword evidence="7 11" id="KW-0503">Monooxygenase</keyword>
<keyword evidence="9" id="KW-0812">Transmembrane</keyword>